<name>A0A1L7XIZ7_9HELO</name>
<gene>
    <name evidence="1" type="ORF">PAC_14912</name>
</gene>
<dbReference type="AlphaFoldDB" id="A0A1L7XIZ7"/>
<reference evidence="1 2" key="1">
    <citation type="submission" date="2016-03" db="EMBL/GenBank/DDBJ databases">
        <authorList>
            <person name="Ploux O."/>
        </authorList>
    </citation>
    <scope>NUCLEOTIDE SEQUENCE [LARGE SCALE GENOMIC DNA]</scope>
    <source>
        <strain evidence="1 2">UAMH 11012</strain>
    </source>
</reference>
<keyword evidence="2" id="KW-1185">Reference proteome</keyword>
<sequence length="202" mass="22750">MIIAICIKSTNSSNVSTDRVLDPPRTPEEVFTDDPSIIDEIESDFAGNLSEGWNVVYYQTDMEKRNELSFLCLNWAKWRLSSVLKPSKPVPNYVLEGTVDYSTDALVESLLAWSENKLVECKKGDSEKARNPPPQSGSAWQLLTSLYSSVGHISVRHGKFWESKVSALPYVITHGENDYEHFLGGMVATAWLKMAQEEEKED</sequence>
<dbReference type="EMBL" id="FJOG01000029">
    <property type="protein sequence ID" value="CZR65012.1"/>
    <property type="molecule type" value="Genomic_DNA"/>
</dbReference>
<proteinExistence type="predicted"/>
<protein>
    <submittedName>
        <fullName evidence="1">Uncharacterized protein</fullName>
    </submittedName>
</protein>
<evidence type="ECO:0000313" key="2">
    <source>
        <dbReference type="Proteomes" id="UP000184330"/>
    </source>
</evidence>
<evidence type="ECO:0000313" key="1">
    <source>
        <dbReference type="EMBL" id="CZR65012.1"/>
    </source>
</evidence>
<dbReference type="OrthoDB" id="4379145at2759"/>
<organism evidence="1 2">
    <name type="scientific">Phialocephala subalpina</name>
    <dbReference type="NCBI Taxonomy" id="576137"/>
    <lineage>
        <taxon>Eukaryota</taxon>
        <taxon>Fungi</taxon>
        <taxon>Dikarya</taxon>
        <taxon>Ascomycota</taxon>
        <taxon>Pezizomycotina</taxon>
        <taxon>Leotiomycetes</taxon>
        <taxon>Helotiales</taxon>
        <taxon>Mollisiaceae</taxon>
        <taxon>Phialocephala</taxon>
        <taxon>Phialocephala fortinii species complex</taxon>
    </lineage>
</organism>
<accession>A0A1L7XIZ7</accession>
<dbReference type="Proteomes" id="UP000184330">
    <property type="component" value="Unassembled WGS sequence"/>
</dbReference>